<dbReference type="SUPFAM" id="SSF82607">
    <property type="entry name" value="YbaB-like"/>
    <property type="match status" value="1"/>
</dbReference>
<gene>
    <name evidence="1" type="ORF">ACFPET_18155</name>
</gene>
<organism evidence="1 2">
    <name type="scientific">Salininema proteolyticum</name>
    <dbReference type="NCBI Taxonomy" id="1607685"/>
    <lineage>
        <taxon>Bacteria</taxon>
        <taxon>Bacillati</taxon>
        <taxon>Actinomycetota</taxon>
        <taxon>Actinomycetes</taxon>
        <taxon>Glycomycetales</taxon>
        <taxon>Glycomycetaceae</taxon>
        <taxon>Salininema</taxon>
    </lineage>
</organism>
<dbReference type="InterPro" id="IPR004401">
    <property type="entry name" value="YbaB/EbfC"/>
</dbReference>
<evidence type="ECO:0000313" key="2">
    <source>
        <dbReference type="Proteomes" id="UP001595823"/>
    </source>
</evidence>
<comment type="caution">
    <text evidence="1">The sequence shown here is derived from an EMBL/GenBank/DDBJ whole genome shotgun (WGS) entry which is preliminary data.</text>
</comment>
<dbReference type="RefSeq" id="WP_380623767.1">
    <property type="nucleotide sequence ID" value="NZ_JBHSDK010000028.1"/>
</dbReference>
<dbReference type="Proteomes" id="UP001595823">
    <property type="component" value="Unassembled WGS sequence"/>
</dbReference>
<protein>
    <submittedName>
        <fullName evidence="1">YbaB/EbfC family nucleoid-associated protein</fullName>
    </submittedName>
</protein>
<dbReference type="Gene3D" id="3.30.1310.10">
    <property type="entry name" value="Nucleoid-associated protein YbaB-like domain"/>
    <property type="match status" value="1"/>
</dbReference>
<accession>A0ABV8U3X5</accession>
<dbReference type="EMBL" id="JBHSDK010000028">
    <property type="protein sequence ID" value="MFC4337130.1"/>
    <property type="molecule type" value="Genomic_DNA"/>
</dbReference>
<proteinExistence type="predicted"/>
<reference evidence="2" key="1">
    <citation type="journal article" date="2019" name="Int. J. Syst. Evol. Microbiol.">
        <title>The Global Catalogue of Microorganisms (GCM) 10K type strain sequencing project: providing services to taxonomists for standard genome sequencing and annotation.</title>
        <authorList>
            <consortium name="The Broad Institute Genomics Platform"/>
            <consortium name="The Broad Institute Genome Sequencing Center for Infectious Disease"/>
            <person name="Wu L."/>
            <person name="Ma J."/>
        </authorList>
    </citation>
    <scope>NUCLEOTIDE SEQUENCE [LARGE SCALE GENOMIC DNA]</scope>
    <source>
        <strain evidence="2">IBRC-M 10908</strain>
    </source>
</reference>
<keyword evidence="2" id="KW-1185">Reference proteome</keyword>
<sequence>MFERGKNYNPEEMLAKLDKMQRQAEETLSKFEEFQSSLGDADVSITSDNGMVTVELDGEGRLSGLELAPDATRLKGNLAPLILQTIHDAQATFGEKMTQTVEQMLPDLDINGIMSQFRSPEARDKARENLND</sequence>
<dbReference type="InterPro" id="IPR036894">
    <property type="entry name" value="YbaB-like_sf"/>
</dbReference>
<dbReference type="Pfam" id="PF02575">
    <property type="entry name" value="YbaB_DNA_bd"/>
    <property type="match status" value="1"/>
</dbReference>
<name>A0ABV8U3X5_9ACTN</name>
<evidence type="ECO:0000313" key="1">
    <source>
        <dbReference type="EMBL" id="MFC4337130.1"/>
    </source>
</evidence>